<dbReference type="PANTHER" id="PTHR13526:SF8">
    <property type="entry name" value="TRANSCRIPTION FACTOR SPT20 HOMOLOG"/>
    <property type="match status" value="1"/>
</dbReference>
<dbReference type="PANTHER" id="PTHR13526">
    <property type="entry name" value="TRANSCRIPTION FACTOR SPT20 HOMOLOG"/>
    <property type="match status" value="1"/>
</dbReference>
<feature type="compositionally biased region" description="Basic and acidic residues" evidence="1">
    <location>
        <begin position="225"/>
        <end position="236"/>
    </location>
</feature>
<dbReference type="InterPro" id="IPR021950">
    <property type="entry name" value="Spt20"/>
</dbReference>
<feature type="compositionally biased region" description="Pro residues" evidence="1">
    <location>
        <begin position="249"/>
        <end position="258"/>
    </location>
</feature>
<sequence length="380" mass="41172">MASASGYNYHRFARAVLKKARKWEPSLTIQLYPTYWRFEHSQINFLYDGPMKPFLMALRAQVIPASLIPFLYDIRPTVAFVDGCLVIEVQDYRKNPEVRSRVVMRPAPETLPQTIDAMLERRTETWDDQMTLELESRIIAATSAPLYLGTSLLASRNAALSLALTAPAGPNLAADGTFRPTLVSGADEDSEQETIRKLLGAGTRSSGGAFQPSWSVLRLMERIKGHNKQKEADAAARRAAAASAGNKPGVPPGPPLPGQGPEVEKKAPKKKKRPAQDEPGTEEKKPAKKKKALAAAAAAAAPEEAAPATTTTTKKKVAPKKDAAKDKEAKEKEAKAKDAAKDAAKDKEKDKDKDGKEAEAAPKKKKKTTKAAAEKKGEGK</sequence>
<keyword evidence="4" id="KW-1185">Reference proteome</keyword>
<dbReference type="InterPro" id="IPR046468">
    <property type="entry name" value="Spt20-like_SEP"/>
</dbReference>
<feature type="compositionally biased region" description="Low complexity" evidence="1">
    <location>
        <begin position="293"/>
        <end position="312"/>
    </location>
</feature>
<dbReference type="GeneID" id="95988643"/>
<proteinExistence type="predicted"/>
<comment type="caution">
    <text evidence="3">The sequence shown here is derived from an EMBL/GenBank/DDBJ whole genome shotgun (WGS) entry which is preliminary data.</text>
</comment>
<name>A0ABR3PU45_9TREE</name>
<evidence type="ECO:0000313" key="3">
    <source>
        <dbReference type="EMBL" id="KAL1405920.1"/>
    </source>
</evidence>
<feature type="compositionally biased region" description="Basic and acidic residues" evidence="1">
    <location>
        <begin position="319"/>
        <end position="362"/>
    </location>
</feature>
<gene>
    <name evidence="3" type="primary">SPT20</name>
    <name evidence="3" type="ORF">Q8F55_007600</name>
</gene>
<feature type="region of interest" description="Disordered" evidence="1">
    <location>
        <begin position="225"/>
        <end position="380"/>
    </location>
</feature>
<dbReference type="RefSeq" id="XP_069205864.1">
    <property type="nucleotide sequence ID" value="XM_069356023.1"/>
</dbReference>
<dbReference type="Pfam" id="PF12090">
    <property type="entry name" value="Spt20_SEP"/>
    <property type="match status" value="1"/>
</dbReference>
<dbReference type="Proteomes" id="UP001565368">
    <property type="component" value="Unassembled WGS sequence"/>
</dbReference>
<evidence type="ECO:0000256" key="1">
    <source>
        <dbReference type="SAM" id="MobiDB-lite"/>
    </source>
</evidence>
<dbReference type="EMBL" id="JBBXJM010000006">
    <property type="protein sequence ID" value="KAL1405920.1"/>
    <property type="molecule type" value="Genomic_DNA"/>
</dbReference>
<evidence type="ECO:0000259" key="2">
    <source>
        <dbReference type="Pfam" id="PF12090"/>
    </source>
</evidence>
<feature type="domain" description="Spt20-like SEP" evidence="2">
    <location>
        <begin position="23"/>
        <end position="158"/>
    </location>
</feature>
<protein>
    <submittedName>
        <fullName evidence="3">Transcription factor spt20</fullName>
    </submittedName>
</protein>
<reference evidence="3 4" key="1">
    <citation type="submission" date="2023-08" db="EMBL/GenBank/DDBJ databases">
        <title>Annotated Genome Sequence of Vanrija albida AlHP1.</title>
        <authorList>
            <person name="Herzog R."/>
        </authorList>
    </citation>
    <scope>NUCLEOTIDE SEQUENCE [LARGE SCALE GENOMIC DNA]</scope>
    <source>
        <strain evidence="3 4">AlHP1</strain>
    </source>
</reference>
<accession>A0ABR3PU45</accession>
<organism evidence="3 4">
    <name type="scientific">Vanrija albida</name>
    <dbReference type="NCBI Taxonomy" id="181172"/>
    <lineage>
        <taxon>Eukaryota</taxon>
        <taxon>Fungi</taxon>
        <taxon>Dikarya</taxon>
        <taxon>Basidiomycota</taxon>
        <taxon>Agaricomycotina</taxon>
        <taxon>Tremellomycetes</taxon>
        <taxon>Trichosporonales</taxon>
        <taxon>Trichosporonaceae</taxon>
        <taxon>Vanrija</taxon>
    </lineage>
</organism>
<evidence type="ECO:0000313" key="4">
    <source>
        <dbReference type="Proteomes" id="UP001565368"/>
    </source>
</evidence>